<organism evidence="3 4">
    <name type="scientific">Intoshia linei</name>
    <dbReference type="NCBI Taxonomy" id="1819745"/>
    <lineage>
        <taxon>Eukaryota</taxon>
        <taxon>Metazoa</taxon>
        <taxon>Spiralia</taxon>
        <taxon>Lophotrochozoa</taxon>
        <taxon>Mesozoa</taxon>
        <taxon>Orthonectida</taxon>
        <taxon>Rhopaluridae</taxon>
        <taxon>Intoshia</taxon>
    </lineage>
</organism>
<evidence type="ECO:0000313" key="4">
    <source>
        <dbReference type="Proteomes" id="UP000078046"/>
    </source>
</evidence>
<dbReference type="EMBL" id="LWCA01000227">
    <property type="protein sequence ID" value="OAF69807.1"/>
    <property type="molecule type" value="Genomic_DNA"/>
</dbReference>
<feature type="compositionally biased region" description="Polar residues" evidence="1">
    <location>
        <begin position="828"/>
        <end position="840"/>
    </location>
</feature>
<dbReference type="PROSITE" id="PS50238">
    <property type="entry name" value="RHOGAP"/>
    <property type="match status" value="1"/>
</dbReference>
<feature type="compositionally biased region" description="Polar residues" evidence="1">
    <location>
        <begin position="803"/>
        <end position="821"/>
    </location>
</feature>
<dbReference type="SUPFAM" id="SSF48350">
    <property type="entry name" value="GTPase activation domain, GAP"/>
    <property type="match status" value="1"/>
</dbReference>
<dbReference type="InterPro" id="IPR000198">
    <property type="entry name" value="RhoGAP_dom"/>
</dbReference>
<reference evidence="3 4" key="1">
    <citation type="submission" date="2016-04" db="EMBL/GenBank/DDBJ databases">
        <title>The genome of Intoshia linei affirms orthonectids as highly simplified spiralians.</title>
        <authorList>
            <person name="Mikhailov K.V."/>
            <person name="Slusarev G.S."/>
            <person name="Nikitin M.A."/>
            <person name="Logacheva M.D."/>
            <person name="Penin A."/>
            <person name="Aleoshin V."/>
            <person name="Panchin Y.V."/>
        </authorList>
    </citation>
    <scope>NUCLEOTIDE SEQUENCE [LARGE SCALE GENOMIC DNA]</scope>
    <source>
        <strain evidence="3">Intl2013</strain>
        <tissue evidence="3">Whole animal</tissue>
    </source>
</reference>
<sequence length="840" mass="96409">MNLESNSGKCYKLVHEINDMSNLRELIGQELKHVGIKIRDKYKDEPKNVSTKKGLFGEPLLYLHSLYVEDVGVVPKIIVEIGSILKDNINAEGLFRKPGCLYRQKELKILLDNGESLPKNTSVHDACSILKLLLRELPEPIIPFRIQEAFMKIQELEPDHKRIQALISALLLLPLTHIATLRYILRLLLLVDSHSKYNLMTKSNLSKVFAPNIFRITTTNVTSVVGANSTLMHYINLVDAMIEHAYQIGIVNVSLLLRLSLFNEHGLETSAQIEFDKYKITKNDNGKADHVQSNDSEYNQSVDQENISKPYNSSIDYRNNKFYGGFMRRRKKHRRSASFKGMIDNLSNSFNRWLKDTKSTNSKMDIQSTSLFAAASDPCINDKEGDNKDILAAKKHLSSMDQLNVAPKIIGMNIHSNFNSIPLSKRNDILNKLPEINLHESSLLKTPKCLQHELFKDTKAKPKERKKSVRGFLRRLSGAKQNTIKKNYSFRKKIETSSLSKRDTLKPEKIKDEMNKPKVVEISTKTDEKECEKLTFEEMLNEKYENIFDNYSEKSNANSPIKTLSLDVEQISLSSSLNENVNLRRGRPNKSVNGLRSPKKDRYSIEQGRYKIKSMPTVESKASLMSMESSETALIPEHDRAFIQENSDESDLPSPFIPEKFDMDQLYSNINNISKISDMEKIRKYADNLIATPKYIREANFYTLPGIDINFEKNSTPKDKQHPHIDRSTTLKYCEPRNDVFVELAGKYKHDYKKRINRNNVNIVHRNTTNGIHRKDKSNYAVIRNVKGLDKFTSAEQDYGKSNLDTNQTSKTKHAQNISSIRSKRNLVSRNTRLPKNTYL</sequence>
<dbReference type="OrthoDB" id="410651at2759"/>
<dbReference type="AlphaFoldDB" id="A0A177B682"/>
<name>A0A177B682_9BILA</name>
<protein>
    <submittedName>
        <fullName evidence="3">Rho GTPase-activating protein 11B</fullName>
    </submittedName>
</protein>
<dbReference type="InterPro" id="IPR042869">
    <property type="entry name" value="ARHGAP11A/B"/>
</dbReference>
<gene>
    <name evidence="3" type="ORF">A3Q56_02433</name>
</gene>
<dbReference type="InterPro" id="IPR008936">
    <property type="entry name" value="Rho_GTPase_activation_prot"/>
</dbReference>
<comment type="caution">
    <text evidence="3">The sequence shown here is derived from an EMBL/GenBank/DDBJ whole genome shotgun (WGS) entry which is preliminary data.</text>
</comment>
<dbReference type="PANTHER" id="PTHR15670">
    <property type="entry name" value="RHO GTPASE ACTIVATING PROTEIN 11A"/>
    <property type="match status" value="1"/>
</dbReference>
<evidence type="ECO:0000313" key="3">
    <source>
        <dbReference type="EMBL" id="OAF69807.1"/>
    </source>
</evidence>
<accession>A0A177B682</accession>
<dbReference type="Pfam" id="PF00620">
    <property type="entry name" value="RhoGAP"/>
    <property type="match status" value="1"/>
</dbReference>
<feature type="domain" description="Rho-GAP" evidence="2">
    <location>
        <begin position="61"/>
        <end position="249"/>
    </location>
</feature>
<feature type="region of interest" description="Disordered" evidence="1">
    <location>
        <begin position="800"/>
        <end position="840"/>
    </location>
</feature>
<dbReference type="SMART" id="SM00324">
    <property type="entry name" value="RhoGAP"/>
    <property type="match status" value="1"/>
</dbReference>
<dbReference type="Proteomes" id="UP000078046">
    <property type="component" value="Unassembled WGS sequence"/>
</dbReference>
<evidence type="ECO:0000256" key="1">
    <source>
        <dbReference type="SAM" id="MobiDB-lite"/>
    </source>
</evidence>
<proteinExistence type="predicted"/>
<evidence type="ECO:0000259" key="2">
    <source>
        <dbReference type="PROSITE" id="PS50238"/>
    </source>
</evidence>
<keyword evidence="4" id="KW-1185">Reference proteome</keyword>
<dbReference type="GO" id="GO:0007165">
    <property type="term" value="P:signal transduction"/>
    <property type="evidence" value="ECO:0007669"/>
    <property type="project" value="InterPro"/>
</dbReference>
<dbReference type="Gene3D" id="1.10.555.10">
    <property type="entry name" value="Rho GTPase activation protein"/>
    <property type="match status" value="1"/>
</dbReference>
<dbReference type="PANTHER" id="PTHR15670:SF4">
    <property type="entry name" value="RHO GTPASE-ACTIVATING PROTEIN 11A"/>
    <property type="match status" value="1"/>
</dbReference>
<dbReference type="GO" id="GO:0005096">
    <property type="term" value="F:GTPase activator activity"/>
    <property type="evidence" value="ECO:0007669"/>
    <property type="project" value="TreeGrafter"/>
</dbReference>